<reference evidence="4" key="1">
    <citation type="submission" date="2020-10" db="EMBL/GenBank/DDBJ databases">
        <authorList>
            <person name="Gilroy R."/>
        </authorList>
    </citation>
    <scope>NUCLEOTIDE SEQUENCE</scope>
    <source>
        <strain evidence="4">10037</strain>
    </source>
</reference>
<evidence type="ECO:0000313" key="4">
    <source>
        <dbReference type="EMBL" id="MBO8466127.1"/>
    </source>
</evidence>
<dbReference type="Gene3D" id="2.70.70.10">
    <property type="entry name" value="Glucose Permease (Domain IIA)"/>
    <property type="match status" value="1"/>
</dbReference>
<accession>A0A9D9NA52</accession>
<name>A0A9D9NA52_9BACT</name>
<dbReference type="InterPro" id="IPR011055">
    <property type="entry name" value="Dup_hybrid_motif"/>
</dbReference>
<dbReference type="Pfam" id="PF01551">
    <property type="entry name" value="Peptidase_M23"/>
    <property type="match status" value="1"/>
</dbReference>
<protein>
    <submittedName>
        <fullName evidence="4">M23 family metallopeptidase</fullName>
    </submittedName>
</protein>
<sequence>MGKQNKDKKVKRYRLALIVDSTHQQIWQTVFTKTGLISIITAGTVIFIAVIFSIIAFTPVRTVIPGYPDALTKRTAIRNAIKIDSLEREIAIWDIYTENLQNILTGGEPANIDSIVSAARAENTEIPDYKDYSKEDSLLRAEISREERFEVGAGKEIKGIEGKSFYPPLKGIITEKYNPGIGHPFIDIAATEGATVYAVLDGTVIGSGWSDETGYTLQIQHSDNMVSVYKHNEKLLKQTGDKVKAGTPVAIAGNTGSLSTAPHLHFELWYEGEAVNPEKYINF</sequence>
<dbReference type="InterPro" id="IPR016047">
    <property type="entry name" value="M23ase_b-sheet_dom"/>
</dbReference>
<dbReference type="CDD" id="cd12797">
    <property type="entry name" value="M23_peptidase"/>
    <property type="match status" value="1"/>
</dbReference>
<feature type="transmembrane region" description="Helical" evidence="2">
    <location>
        <begin position="36"/>
        <end position="57"/>
    </location>
</feature>
<gene>
    <name evidence="4" type="ORF">IAB93_09085</name>
</gene>
<dbReference type="EMBL" id="JADIME010000095">
    <property type="protein sequence ID" value="MBO8466127.1"/>
    <property type="molecule type" value="Genomic_DNA"/>
</dbReference>
<evidence type="ECO:0000313" key="5">
    <source>
        <dbReference type="Proteomes" id="UP000823597"/>
    </source>
</evidence>
<dbReference type="InterPro" id="IPR050570">
    <property type="entry name" value="Cell_wall_metabolism_enzyme"/>
</dbReference>
<dbReference type="PANTHER" id="PTHR21666:SF289">
    <property type="entry name" value="L-ALA--D-GLU ENDOPEPTIDASE"/>
    <property type="match status" value="1"/>
</dbReference>
<keyword evidence="1" id="KW-0732">Signal</keyword>
<dbReference type="GO" id="GO:0004222">
    <property type="term" value="F:metalloendopeptidase activity"/>
    <property type="evidence" value="ECO:0007669"/>
    <property type="project" value="TreeGrafter"/>
</dbReference>
<dbReference type="AlphaFoldDB" id="A0A9D9NA52"/>
<keyword evidence="2" id="KW-1133">Transmembrane helix</keyword>
<keyword evidence="2" id="KW-0812">Transmembrane</keyword>
<feature type="domain" description="M23ase beta-sheet core" evidence="3">
    <location>
        <begin position="184"/>
        <end position="277"/>
    </location>
</feature>
<dbReference type="Proteomes" id="UP000823597">
    <property type="component" value="Unassembled WGS sequence"/>
</dbReference>
<organism evidence="4 5">
    <name type="scientific">Candidatus Merdivivens pullistercoris</name>
    <dbReference type="NCBI Taxonomy" id="2840873"/>
    <lineage>
        <taxon>Bacteria</taxon>
        <taxon>Pseudomonadati</taxon>
        <taxon>Bacteroidota</taxon>
        <taxon>Bacteroidia</taxon>
        <taxon>Bacteroidales</taxon>
        <taxon>Muribaculaceae</taxon>
        <taxon>Muribaculaceae incertae sedis</taxon>
        <taxon>Candidatus Merdivivens</taxon>
    </lineage>
</organism>
<dbReference type="SUPFAM" id="SSF51261">
    <property type="entry name" value="Duplicated hybrid motif"/>
    <property type="match status" value="1"/>
</dbReference>
<dbReference type="PANTHER" id="PTHR21666">
    <property type="entry name" value="PEPTIDASE-RELATED"/>
    <property type="match status" value="1"/>
</dbReference>
<comment type="caution">
    <text evidence="4">The sequence shown here is derived from an EMBL/GenBank/DDBJ whole genome shotgun (WGS) entry which is preliminary data.</text>
</comment>
<keyword evidence="2" id="KW-0472">Membrane</keyword>
<evidence type="ECO:0000256" key="2">
    <source>
        <dbReference type="SAM" id="Phobius"/>
    </source>
</evidence>
<evidence type="ECO:0000256" key="1">
    <source>
        <dbReference type="ARBA" id="ARBA00022729"/>
    </source>
</evidence>
<proteinExistence type="predicted"/>
<evidence type="ECO:0000259" key="3">
    <source>
        <dbReference type="Pfam" id="PF01551"/>
    </source>
</evidence>
<reference evidence="4" key="2">
    <citation type="journal article" date="2021" name="PeerJ">
        <title>Extensive microbial diversity within the chicken gut microbiome revealed by metagenomics and culture.</title>
        <authorList>
            <person name="Gilroy R."/>
            <person name="Ravi A."/>
            <person name="Getino M."/>
            <person name="Pursley I."/>
            <person name="Horton D.L."/>
            <person name="Alikhan N.F."/>
            <person name="Baker D."/>
            <person name="Gharbi K."/>
            <person name="Hall N."/>
            <person name="Watson M."/>
            <person name="Adriaenssens E.M."/>
            <person name="Foster-Nyarko E."/>
            <person name="Jarju S."/>
            <person name="Secka A."/>
            <person name="Antonio M."/>
            <person name="Oren A."/>
            <person name="Chaudhuri R.R."/>
            <person name="La Ragione R."/>
            <person name="Hildebrand F."/>
            <person name="Pallen M.J."/>
        </authorList>
    </citation>
    <scope>NUCLEOTIDE SEQUENCE</scope>
    <source>
        <strain evidence="4">10037</strain>
    </source>
</reference>